<accession>A0A8J5QHN2</accession>
<feature type="transmembrane region" description="Helical" evidence="2">
    <location>
        <begin position="396"/>
        <end position="420"/>
    </location>
</feature>
<feature type="transmembrane region" description="Helical" evidence="2">
    <location>
        <begin position="257"/>
        <end position="286"/>
    </location>
</feature>
<dbReference type="GeneID" id="73471729"/>
<dbReference type="AlphaFoldDB" id="A0A8J5QHN2"/>
<dbReference type="PANTHER" id="PTHR36819:SF1">
    <property type="entry name" value="REGULATOR OF PHOSPHOLIPASE D SRF1"/>
    <property type="match status" value="1"/>
</dbReference>
<dbReference type="GO" id="GO:0000324">
    <property type="term" value="C:fungal-type vacuole"/>
    <property type="evidence" value="ECO:0007669"/>
    <property type="project" value="TreeGrafter"/>
</dbReference>
<feature type="transmembrane region" description="Helical" evidence="2">
    <location>
        <begin position="306"/>
        <end position="324"/>
    </location>
</feature>
<feature type="transmembrane region" description="Helical" evidence="2">
    <location>
        <begin position="344"/>
        <end position="366"/>
    </location>
</feature>
<dbReference type="InterPro" id="IPR037737">
    <property type="entry name" value="Srf1"/>
</dbReference>
<keyword evidence="2" id="KW-0472">Membrane</keyword>
<dbReference type="GO" id="GO:0071944">
    <property type="term" value="C:cell periphery"/>
    <property type="evidence" value="ECO:0007669"/>
    <property type="project" value="TreeGrafter"/>
</dbReference>
<organism evidence="3 4">
    <name type="scientific">[Candida] subhashii</name>
    <dbReference type="NCBI Taxonomy" id="561895"/>
    <lineage>
        <taxon>Eukaryota</taxon>
        <taxon>Fungi</taxon>
        <taxon>Dikarya</taxon>
        <taxon>Ascomycota</taxon>
        <taxon>Saccharomycotina</taxon>
        <taxon>Pichiomycetes</taxon>
        <taxon>Debaryomycetaceae</taxon>
        <taxon>Spathaspora</taxon>
    </lineage>
</organism>
<feature type="compositionally biased region" description="Low complexity" evidence="1">
    <location>
        <begin position="10"/>
        <end position="43"/>
    </location>
</feature>
<dbReference type="EMBL" id="JAGSYN010000217">
    <property type="protein sequence ID" value="KAG7661560.1"/>
    <property type="molecule type" value="Genomic_DNA"/>
</dbReference>
<proteinExistence type="predicted"/>
<dbReference type="Proteomes" id="UP000694255">
    <property type="component" value="Unassembled WGS sequence"/>
</dbReference>
<feature type="region of interest" description="Disordered" evidence="1">
    <location>
        <begin position="1"/>
        <end position="51"/>
    </location>
</feature>
<dbReference type="OrthoDB" id="2589563at2759"/>
<name>A0A8J5QHN2_9ASCO</name>
<evidence type="ECO:0000313" key="3">
    <source>
        <dbReference type="EMBL" id="KAG7661560.1"/>
    </source>
</evidence>
<gene>
    <name evidence="3" type="ORF">J8A68_004929</name>
</gene>
<reference evidence="3 4" key="1">
    <citation type="journal article" date="2021" name="DNA Res.">
        <title>Genome analysis of Candida subhashii reveals its hybrid nature and dual mitochondrial genome conformations.</title>
        <authorList>
            <person name="Mixao V."/>
            <person name="Hegedusova E."/>
            <person name="Saus E."/>
            <person name="Pryszcz L.P."/>
            <person name="Cillingova A."/>
            <person name="Nosek J."/>
            <person name="Gabaldon T."/>
        </authorList>
    </citation>
    <scope>NUCLEOTIDE SEQUENCE [LARGE SCALE GENOMIC DNA]</scope>
    <source>
        <strain evidence="3 4">CBS 10753</strain>
    </source>
</reference>
<evidence type="ECO:0008006" key="5">
    <source>
        <dbReference type="Google" id="ProtNLM"/>
    </source>
</evidence>
<comment type="caution">
    <text evidence="3">The sequence shown here is derived from an EMBL/GenBank/DDBJ whole genome shotgun (WGS) entry which is preliminary data.</text>
</comment>
<protein>
    <recommendedName>
        <fullName evidence="5">Regulator of phospholipase D SRF1</fullName>
    </recommendedName>
</protein>
<dbReference type="PANTHER" id="PTHR36819">
    <property type="entry name" value="REGULATOR OF PHOSPHOLIPASE D SRF1"/>
    <property type="match status" value="1"/>
</dbReference>
<evidence type="ECO:0000256" key="2">
    <source>
        <dbReference type="SAM" id="Phobius"/>
    </source>
</evidence>
<sequence length="435" mass="48631">MTKPDGSIPNNTNNSHNNNNKSNNNNSRNNSRSRSATINNSSSPEAPANPFDDININTYAHVPNRVPPFVLETIAKAHYKNQQQDNFHSNSISLDQGGLSVRGTHSRSITSASIVHVNSNPNINSNNPNINQDEDQYASFTNHDPYLRALDGNWHNFISSIRNQIAYTSDKISYGDDYLKEYDLDSPWGGDERLKSEFVESSSSGGTLLNKKGGILRWFRPSSSGSSKDENDTRVRSTAGYWMGENRKQVLPSIKKIFLFNPLVPLILRILTLILCICALALAGSIYKLSRQDWDGQPIPQEPSTIMAVVVQAVALLYVIYIAYDEYSGKPLGLREPMSKMRLIMLDLLFIIFSSANLSLTFNTLYEQEWVCQKDTRPGVTDLFPVVGTICNRQRALAAFLFTILSLWVITFTISLLRVVDRVSTSGPRTDLDIA</sequence>
<keyword evidence="2" id="KW-0812">Transmembrane</keyword>
<evidence type="ECO:0000313" key="4">
    <source>
        <dbReference type="Proteomes" id="UP000694255"/>
    </source>
</evidence>
<dbReference type="RefSeq" id="XP_049261793.1">
    <property type="nucleotide sequence ID" value="XM_049408939.1"/>
</dbReference>
<evidence type="ECO:0000256" key="1">
    <source>
        <dbReference type="SAM" id="MobiDB-lite"/>
    </source>
</evidence>
<keyword evidence="2" id="KW-1133">Transmembrane helix</keyword>
<keyword evidence="4" id="KW-1185">Reference proteome</keyword>